<accession>A0A653E1L3</accession>
<name>A0A653E1L3_9PSED</name>
<dbReference type="AlphaFoldDB" id="A0A653E1L3"/>
<gene>
    <name evidence="1" type="ORF">PMYSY11_1500</name>
</gene>
<evidence type="ECO:0000313" key="1">
    <source>
        <dbReference type="EMBL" id="VEV96547.1"/>
    </source>
</evidence>
<sequence>MGLVVLRTSSDGLRCYAPLSILRVFVIIEDMSGRRYGFHGSTRDGWRGANCSTDCVTLRRYPSSGCW</sequence>
<reference evidence="1" key="1">
    <citation type="submission" date="2019-02" db="EMBL/GenBank/DDBJ databases">
        <authorList>
            <consortium name="Genoscope - CEA"/>
            <person name="William W."/>
        </authorList>
    </citation>
    <scope>NUCLEOTIDE SEQUENCE [LARGE SCALE GENOMIC DNA]</scope>
    <source>
        <strain evidence="1">YSy11</strain>
    </source>
</reference>
<dbReference type="EMBL" id="LR215729">
    <property type="protein sequence ID" value="VEV96547.1"/>
    <property type="molecule type" value="Genomic_DNA"/>
</dbReference>
<proteinExistence type="predicted"/>
<organism evidence="1">
    <name type="scientific">Pseudomonas marincola</name>
    <dbReference type="NCBI Taxonomy" id="437900"/>
    <lineage>
        <taxon>Bacteria</taxon>
        <taxon>Pseudomonadati</taxon>
        <taxon>Pseudomonadota</taxon>
        <taxon>Gammaproteobacteria</taxon>
        <taxon>Pseudomonadales</taxon>
        <taxon>Pseudomonadaceae</taxon>
        <taxon>Pseudomonas</taxon>
    </lineage>
</organism>
<protein>
    <submittedName>
        <fullName evidence="1">Uncharacterized protein</fullName>
    </submittedName>
</protein>